<keyword evidence="1" id="KW-0962">Peroxisome biogenesis</keyword>
<organism evidence="5 6">
    <name type="scientific">Coemansia erecta</name>
    <dbReference type="NCBI Taxonomy" id="147472"/>
    <lineage>
        <taxon>Eukaryota</taxon>
        <taxon>Fungi</taxon>
        <taxon>Fungi incertae sedis</taxon>
        <taxon>Zoopagomycota</taxon>
        <taxon>Kickxellomycotina</taxon>
        <taxon>Kickxellomycetes</taxon>
        <taxon>Kickxellales</taxon>
        <taxon>Kickxellaceae</taxon>
        <taxon>Coemansia</taxon>
    </lineage>
</organism>
<protein>
    <submittedName>
        <fullName evidence="5">Peroxisomal membrane protein PMP27</fullName>
    </submittedName>
</protein>
<proteinExistence type="predicted"/>
<sequence>MDSAALHMALAAANSNATSLYVRYTGMLGGRDKLCRLAQYFSRLMVYVLSQRQLIHGKPSGTAAATSWLATFAKVQAAMGVTRKIMRAGKFVEFLQLLVRTLCVSGEDEVAKLLSAVHKAGMFVFMGADTLGLLAGPLALLRLRNAPRVARIGQRGWLVALVSQVLLAAYRLRNFAVREGDLRRVRRQVEKAGDAMGDRECAVEEQMVGRGKALARRQLVAAALDLTIPAKGLGLLVVNEGLVALAGTVTSCMGIQDVLAKAAASL</sequence>
<dbReference type="AlphaFoldDB" id="A0A9W7XW19"/>
<keyword evidence="3" id="KW-0576">Peroxisome</keyword>
<accession>A0A9W7XW19</accession>
<evidence type="ECO:0000256" key="1">
    <source>
        <dbReference type="ARBA" id="ARBA00022593"/>
    </source>
</evidence>
<dbReference type="Pfam" id="PF05648">
    <property type="entry name" value="PEX11"/>
    <property type="match status" value="1"/>
</dbReference>
<comment type="subcellular location">
    <subcellularLocation>
        <location evidence="4">Peroxisome membrane</location>
    </subcellularLocation>
</comment>
<evidence type="ECO:0000313" key="5">
    <source>
        <dbReference type="EMBL" id="KAJ1721996.1"/>
    </source>
</evidence>
<dbReference type="PANTHER" id="PTHR12652:SF50">
    <property type="entry name" value="PEROXIN 11"/>
    <property type="match status" value="1"/>
</dbReference>
<evidence type="ECO:0000256" key="2">
    <source>
        <dbReference type="ARBA" id="ARBA00023136"/>
    </source>
</evidence>
<dbReference type="OrthoDB" id="411017at2759"/>
<dbReference type="EMBL" id="JANBOJ010000136">
    <property type="protein sequence ID" value="KAJ1721996.1"/>
    <property type="molecule type" value="Genomic_DNA"/>
</dbReference>
<gene>
    <name evidence="5" type="primary">PEX11</name>
    <name evidence="5" type="ORF">LPJ53_003528</name>
</gene>
<evidence type="ECO:0000313" key="6">
    <source>
        <dbReference type="Proteomes" id="UP001149813"/>
    </source>
</evidence>
<evidence type="ECO:0000256" key="3">
    <source>
        <dbReference type="ARBA" id="ARBA00023140"/>
    </source>
</evidence>
<dbReference type="InterPro" id="IPR008733">
    <property type="entry name" value="PEX11"/>
</dbReference>
<evidence type="ECO:0000256" key="4">
    <source>
        <dbReference type="ARBA" id="ARBA00046271"/>
    </source>
</evidence>
<name>A0A9W7XW19_9FUNG</name>
<dbReference type="GO" id="GO:0016559">
    <property type="term" value="P:peroxisome fission"/>
    <property type="evidence" value="ECO:0007669"/>
    <property type="project" value="InterPro"/>
</dbReference>
<dbReference type="PANTHER" id="PTHR12652">
    <property type="entry name" value="PEROXISOMAL BIOGENESIS FACTOR 11"/>
    <property type="match status" value="1"/>
</dbReference>
<reference evidence="5" key="1">
    <citation type="submission" date="2022-07" db="EMBL/GenBank/DDBJ databases">
        <title>Phylogenomic reconstructions and comparative analyses of Kickxellomycotina fungi.</title>
        <authorList>
            <person name="Reynolds N.K."/>
            <person name="Stajich J.E."/>
            <person name="Barry K."/>
            <person name="Grigoriev I.V."/>
            <person name="Crous P."/>
            <person name="Smith M.E."/>
        </authorList>
    </citation>
    <scope>NUCLEOTIDE SEQUENCE</scope>
    <source>
        <strain evidence="5">NBRC 32514</strain>
    </source>
</reference>
<keyword evidence="2" id="KW-0472">Membrane</keyword>
<comment type="caution">
    <text evidence="5">The sequence shown here is derived from an EMBL/GenBank/DDBJ whole genome shotgun (WGS) entry which is preliminary data.</text>
</comment>
<dbReference type="GO" id="GO:0005778">
    <property type="term" value="C:peroxisomal membrane"/>
    <property type="evidence" value="ECO:0007669"/>
    <property type="project" value="UniProtKB-SubCell"/>
</dbReference>
<dbReference type="Proteomes" id="UP001149813">
    <property type="component" value="Unassembled WGS sequence"/>
</dbReference>
<keyword evidence="6" id="KW-1185">Reference proteome</keyword>